<gene>
    <name evidence="1" type="ORF">SK128_006520</name>
</gene>
<proteinExistence type="predicted"/>
<evidence type="ECO:0000313" key="1">
    <source>
        <dbReference type="EMBL" id="KAK7057026.1"/>
    </source>
</evidence>
<name>A0AAN8ZXK4_HALRR</name>
<reference evidence="1 2" key="1">
    <citation type="submission" date="2023-11" db="EMBL/GenBank/DDBJ databases">
        <title>Halocaridina rubra genome assembly.</title>
        <authorList>
            <person name="Smith C."/>
        </authorList>
    </citation>
    <scope>NUCLEOTIDE SEQUENCE [LARGE SCALE GENOMIC DNA]</scope>
    <source>
        <strain evidence="1">EP-1</strain>
        <tissue evidence="1">Whole</tissue>
    </source>
</reference>
<protein>
    <submittedName>
        <fullName evidence="1">Uncharacterized protein</fullName>
    </submittedName>
</protein>
<organism evidence="1 2">
    <name type="scientific">Halocaridina rubra</name>
    <name type="common">Hawaiian red shrimp</name>
    <dbReference type="NCBI Taxonomy" id="373956"/>
    <lineage>
        <taxon>Eukaryota</taxon>
        <taxon>Metazoa</taxon>
        <taxon>Ecdysozoa</taxon>
        <taxon>Arthropoda</taxon>
        <taxon>Crustacea</taxon>
        <taxon>Multicrustacea</taxon>
        <taxon>Malacostraca</taxon>
        <taxon>Eumalacostraca</taxon>
        <taxon>Eucarida</taxon>
        <taxon>Decapoda</taxon>
        <taxon>Pleocyemata</taxon>
        <taxon>Caridea</taxon>
        <taxon>Atyoidea</taxon>
        <taxon>Atyidae</taxon>
        <taxon>Halocaridina</taxon>
    </lineage>
</organism>
<accession>A0AAN8ZXK4</accession>
<dbReference type="Proteomes" id="UP001381693">
    <property type="component" value="Unassembled WGS sequence"/>
</dbReference>
<comment type="caution">
    <text evidence="1">The sequence shown here is derived from an EMBL/GenBank/DDBJ whole genome shotgun (WGS) entry which is preliminary data.</text>
</comment>
<feature type="non-terminal residue" evidence="1">
    <location>
        <position position="1"/>
    </location>
</feature>
<dbReference type="AlphaFoldDB" id="A0AAN8ZXK4"/>
<evidence type="ECO:0000313" key="2">
    <source>
        <dbReference type="Proteomes" id="UP001381693"/>
    </source>
</evidence>
<dbReference type="EMBL" id="JAXCGZ010021172">
    <property type="protein sequence ID" value="KAK7057026.1"/>
    <property type="molecule type" value="Genomic_DNA"/>
</dbReference>
<feature type="non-terminal residue" evidence="1">
    <location>
        <position position="78"/>
    </location>
</feature>
<sequence>GVSFNCWQRGGGGGPIATGAGTRLSWRVVEEEIPSNCWKESASTAGCWQREERRRSNRYWSWDWTDDCTGTLIPDSLM</sequence>
<keyword evidence="2" id="KW-1185">Reference proteome</keyword>